<accession>A0A1B6MU62</accession>
<dbReference type="AlphaFoldDB" id="A0A1B6MU62"/>
<dbReference type="Pfam" id="PF23541">
    <property type="entry name" value="CRF-BP_C"/>
    <property type="match status" value="1"/>
</dbReference>
<dbReference type="GO" id="GO:0051460">
    <property type="term" value="P:negative regulation of corticotropin secretion"/>
    <property type="evidence" value="ECO:0007669"/>
    <property type="project" value="TreeGrafter"/>
</dbReference>
<sequence length="100" mass="10828">MSRLEKVMEIETGTMHKCDKRGMPDFVQLGGSEGLDLSTYSVVDSICGLDSLPERVVETIFCGVTTVRLVSSGEFDNAVTVQLRQADEEDIPSASLICGL</sequence>
<evidence type="ECO:0000313" key="2">
    <source>
        <dbReference type="EMBL" id="JAT39429.1"/>
    </source>
</evidence>
<dbReference type="GO" id="GO:0051424">
    <property type="term" value="F:corticotropin-releasing hormone binding"/>
    <property type="evidence" value="ECO:0007669"/>
    <property type="project" value="InterPro"/>
</dbReference>
<dbReference type="PANTHER" id="PTHR10278:SF0">
    <property type="entry name" value="CORTICOTROPIN-RELEASING FACTOR-BINDING PROTEIN"/>
    <property type="match status" value="1"/>
</dbReference>
<dbReference type="GO" id="GO:0009755">
    <property type="term" value="P:hormone-mediated signaling pathway"/>
    <property type="evidence" value="ECO:0007669"/>
    <property type="project" value="TreeGrafter"/>
</dbReference>
<proteinExistence type="predicted"/>
<dbReference type="EMBL" id="GEBQ01000548">
    <property type="protein sequence ID" value="JAT39429.1"/>
    <property type="molecule type" value="Transcribed_RNA"/>
</dbReference>
<dbReference type="InterPro" id="IPR008435">
    <property type="entry name" value="CRF-bd"/>
</dbReference>
<dbReference type="InterPro" id="IPR056178">
    <property type="entry name" value="CRF-BP_C"/>
</dbReference>
<gene>
    <name evidence="2" type="ORF">g.8632</name>
</gene>
<evidence type="ECO:0000259" key="1">
    <source>
        <dbReference type="Pfam" id="PF23541"/>
    </source>
</evidence>
<dbReference type="PANTHER" id="PTHR10278">
    <property type="entry name" value="CORTICOTROPIN-RELEASING FACTOR-BINDING PROTEIN"/>
    <property type="match status" value="1"/>
</dbReference>
<dbReference type="GO" id="GO:0005615">
    <property type="term" value="C:extracellular space"/>
    <property type="evidence" value="ECO:0007669"/>
    <property type="project" value="TreeGrafter"/>
</dbReference>
<feature type="domain" description="Corticotropin-releasing factor binding protein C-terminal" evidence="1">
    <location>
        <begin position="17"/>
        <end position="91"/>
    </location>
</feature>
<reference evidence="2" key="1">
    <citation type="submission" date="2015-11" db="EMBL/GenBank/DDBJ databases">
        <title>De novo transcriptome assembly of four potential Pierce s Disease insect vectors from Arizona vineyards.</title>
        <authorList>
            <person name="Tassone E.E."/>
        </authorList>
    </citation>
    <scope>NUCLEOTIDE SEQUENCE</scope>
</reference>
<organism evidence="2">
    <name type="scientific">Graphocephala atropunctata</name>
    <dbReference type="NCBI Taxonomy" id="36148"/>
    <lineage>
        <taxon>Eukaryota</taxon>
        <taxon>Metazoa</taxon>
        <taxon>Ecdysozoa</taxon>
        <taxon>Arthropoda</taxon>
        <taxon>Hexapoda</taxon>
        <taxon>Insecta</taxon>
        <taxon>Pterygota</taxon>
        <taxon>Neoptera</taxon>
        <taxon>Paraneoptera</taxon>
        <taxon>Hemiptera</taxon>
        <taxon>Auchenorrhyncha</taxon>
        <taxon>Membracoidea</taxon>
        <taxon>Cicadellidae</taxon>
        <taxon>Cicadellinae</taxon>
        <taxon>Cicadellini</taxon>
        <taxon>Graphocephala</taxon>
    </lineage>
</organism>
<protein>
    <recommendedName>
        <fullName evidence="1">Corticotropin-releasing factor binding protein C-terminal domain-containing protein</fullName>
    </recommendedName>
</protein>
<name>A0A1B6MU62_9HEMI</name>